<dbReference type="PANTHER" id="PTHR31616:SF0">
    <property type="entry name" value="GLUCAN 1,4-ALPHA-GLUCOSIDASE"/>
    <property type="match status" value="1"/>
</dbReference>
<dbReference type="Pfam" id="PF19291">
    <property type="entry name" value="TREH_N"/>
    <property type="match status" value="1"/>
</dbReference>
<dbReference type="InterPro" id="IPR011613">
    <property type="entry name" value="GH15-like"/>
</dbReference>
<dbReference type="Proteomes" id="UP000617041">
    <property type="component" value="Unassembled WGS sequence"/>
</dbReference>
<evidence type="ECO:0000313" key="3">
    <source>
        <dbReference type="EMBL" id="MBK0392774.1"/>
    </source>
</evidence>
<proteinExistence type="predicted"/>
<dbReference type="InterPro" id="IPR012341">
    <property type="entry name" value="6hp_glycosidase-like_sf"/>
</dbReference>
<dbReference type="InterPro" id="IPR045582">
    <property type="entry name" value="Trehalase-like_N"/>
</dbReference>
<dbReference type="GO" id="GO:0004553">
    <property type="term" value="F:hydrolase activity, hydrolyzing O-glycosyl compounds"/>
    <property type="evidence" value="ECO:0007669"/>
    <property type="project" value="TreeGrafter"/>
</dbReference>
<comment type="caution">
    <text evidence="3">The sequence shown here is derived from an EMBL/GenBank/DDBJ whole genome shotgun (WGS) entry which is preliminary data.</text>
</comment>
<keyword evidence="4" id="KW-1185">Reference proteome</keyword>
<dbReference type="RefSeq" id="WP_200787689.1">
    <property type="nucleotide sequence ID" value="NZ_JAEDAO010000001.1"/>
</dbReference>
<dbReference type="InterPro" id="IPR008928">
    <property type="entry name" value="6-hairpin_glycosidase_sf"/>
</dbReference>
<reference evidence="3" key="1">
    <citation type="submission" date="2020-12" db="EMBL/GenBank/DDBJ databases">
        <title>Ramlibacter sp. nov., isolated from a freshwater alga, Cryptomonas.</title>
        <authorList>
            <person name="Kim H.M."/>
            <person name="Jeon C.O."/>
        </authorList>
    </citation>
    <scope>NUCLEOTIDE SEQUENCE</scope>
    <source>
        <strain evidence="3">CrO1</strain>
    </source>
</reference>
<dbReference type="Pfam" id="PF00723">
    <property type="entry name" value="Glyco_hydro_15"/>
    <property type="match status" value="1"/>
</dbReference>
<feature type="domain" description="Trehalase-like N-terminal" evidence="2">
    <location>
        <begin position="5"/>
        <end position="153"/>
    </location>
</feature>
<accession>A0A934Q1W9</accession>
<organism evidence="3 4">
    <name type="scientific">Ramlibacter algicola</name>
    <dbReference type="NCBI Taxonomy" id="2795217"/>
    <lineage>
        <taxon>Bacteria</taxon>
        <taxon>Pseudomonadati</taxon>
        <taxon>Pseudomonadota</taxon>
        <taxon>Betaproteobacteria</taxon>
        <taxon>Burkholderiales</taxon>
        <taxon>Comamonadaceae</taxon>
        <taxon>Ramlibacter</taxon>
    </lineage>
</organism>
<protein>
    <submittedName>
        <fullName evidence="3">Glycoside hydrolase family 15 protein</fullName>
    </submittedName>
</protein>
<dbReference type="GO" id="GO:0005975">
    <property type="term" value="P:carbohydrate metabolic process"/>
    <property type="evidence" value="ECO:0007669"/>
    <property type="project" value="InterPro"/>
</dbReference>
<evidence type="ECO:0000259" key="2">
    <source>
        <dbReference type="Pfam" id="PF19291"/>
    </source>
</evidence>
<feature type="domain" description="GH15-like" evidence="1">
    <location>
        <begin position="217"/>
        <end position="584"/>
    </location>
</feature>
<evidence type="ECO:0000313" key="4">
    <source>
        <dbReference type="Proteomes" id="UP000617041"/>
    </source>
</evidence>
<dbReference type="SUPFAM" id="SSF48208">
    <property type="entry name" value="Six-hairpin glycosidases"/>
    <property type="match status" value="1"/>
</dbReference>
<sequence length="602" mass="66762">MPAFPRIEDHALLGDGETTALVDRSGAVDWLCWPRVDSEAVFCALLGTEDNGFWRIAPLDVDAKVSRRYREGTLVLETRFDTPQGSIEVVDALPVSDGDRHLVRLVRGLRGRVSVRSELVMRLAYGLTKPWVTHGEGMLCAVGGENRLVLRGPVKHSGRDFRSFGDFEVGAGEEVAFDLSYGLSYEGITAGLDVHAALESTTQHWRDWIAKARLNGSYTDIVRRSLLTLKALTNSRTGGIVAAATTSLPEHPGGTRNWDYRYCWVRDSTLTLMALLQTGFVDEARAWRDWLLRACAGSPADMQIMYGVGGERLLPEWEVDWLPGHGGAQPVRIGNAASGQRQLDIFGEVADVMFQSVVAGHQPDPEGLHRGLALMRHVATIWRDPDYGMWEVRGEPRHFTHSKVMAWVAVDRFVRLVEDLRADVDLEPWRALRTEIHDWICTHCMDAEGHHFVQHAGAHGQVLDAALLMLPLVGFLPAQDPRMRATVDAIEHHLVQDGLVCRYVTDPALDGLPPGEGAFVACSFWLVDNLVLQGRVDEARALYERLIALCNDVGLLSEEYEPIGRCMLGNFPQAFSHVGIVNSALNLQRASGPARQRADPDR</sequence>
<dbReference type="AlphaFoldDB" id="A0A934Q1W9"/>
<dbReference type="PANTHER" id="PTHR31616">
    <property type="entry name" value="TREHALASE"/>
    <property type="match status" value="1"/>
</dbReference>
<gene>
    <name evidence="3" type="ORF">I8E28_09230</name>
</gene>
<name>A0A934Q1W9_9BURK</name>
<keyword evidence="3" id="KW-0378">Hydrolase</keyword>
<dbReference type="Gene3D" id="1.50.10.10">
    <property type="match status" value="1"/>
</dbReference>
<dbReference type="EMBL" id="JAEDAO010000001">
    <property type="protein sequence ID" value="MBK0392774.1"/>
    <property type="molecule type" value="Genomic_DNA"/>
</dbReference>
<evidence type="ECO:0000259" key="1">
    <source>
        <dbReference type="Pfam" id="PF00723"/>
    </source>
</evidence>